<dbReference type="Proteomes" id="UP000007995">
    <property type="component" value="Unassembled WGS sequence"/>
</dbReference>
<keyword evidence="1" id="KW-0472">Membrane</keyword>
<evidence type="ECO:0000256" key="1">
    <source>
        <dbReference type="SAM" id="Phobius"/>
    </source>
</evidence>
<comment type="caution">
    <text evidence="2">The sequence shown here is derived from an EMBL/GenBank/DDBJ whole genome shotgun (WGS) entry which is preliminary data.</text>
</comment>
<evidence type="ECO:0000313" key="3">
    <source>
        <dbReference type="Proteomes" id="UP000007995"/>
    </source>
</evidence>
<feature type="transmembrane region" description="Helical" evidence="1">
    <location>
        <begin position="29"/>
        <end position="49"/>
    </location>
</feature>
<organism evidence="2 3">
    <name type="scientific">Bacteroides finegoldii CL09T03C10</name>
    <dbReference type="NCBI Taxonomy" id="997888"/>
    <lineage>
        <taxon>Bacteria</taxon>
        <taxon>Pseudomonadati</taxon>
        <taxon>Bacteroidota</taxon>
        <taxon>Bacteroidia</taxon>
        <taxon>Bacteroidales</taxon>
        <taxon>Bacteroidaceae</taxon>
        <taxon>Bacteroides</taxon>
    </lineage>
</organism>
<gene>
    <name evidence="2" type="ORF">HMPREF1057_00925</name>
</gene>
<evidence type="ECO:0000313" key="2">
    <source>
        <dbReference type="EMBL" id="EKJ92090.1"/>
    </source>
</evidence>
<dbReference type="EMBL" id="AGXW01000002">
    <property type="protein sequence ID" value="EKJ92090.1"/>
    <property type="molecule type" value="Genomic_DNA"/>
</dbReference>
<sequence length="131" mass="14919">MICFAISFILFIILFIGKGYLTGIALEFYTLLLAVTGIVFTICLFALLYNKMKMTDRILTYLGSRTLCLFALHLPLFEIARPIARYLFGADNFGYDITVFTISLISSIVIGEFLMLLFPRYLGKSIILKYI</sequence>
<keyword evidence="1" id="KW-1133">Transmembrane helix</keyword>
<proteinExistence type="predicted"/>
<feature type="transmembrane region" description="Helical" evidence="1">
    <location>
        <begin position="58"/>
        <end position="77"/>
    </location>
</feature>
<keyword evidence="1" id="KW-0812">Transmembrane</keyword>
<dbReference type="RefSeq" id="WP_007760004.1">
    <property type="nucleotide sequence ID" value="NZ_AKBZ01000001.1"/>
</dbReference>
<protein>
    <submittedName>
        <fullName evidence="2">Uncharacterized protein</fullName>
    </submittedName>
</protein>
<dbReference type="AlphaFoldDB" id="K5CRQ3"/>
<dbReference type="HOGENOM" id="CLU_1923346_0_0_10"/>
<reference evidence="2 3" key="1">
    <citation type="submission" date="2012-02" db="EMBL/GenBank/DDBJ databases">
        <title>The Genome Sequence of Bacteroides finegoldii CL09T03C10.</title>
        <authorList>
            <consortium name="The Broad Institute Genome Sequencing Platform"/>
            <person name="Earl A."/>
            <person name="Ward D."/>
            <person name="Feldgarden M."/>
            <person name="Gevers D."/>
            <person name="Zitomersky N.L."/>
            <person name="Coyne M.J."/>
            <person name="Comstock L.E."/>
            <person name="Young S.K."/>
            <person name="Zeng Q."/>
            <person name="Gargeya S."/>
            <person name="Fitzgerald M."/>
            <person name="Haas B."/>
            <person name="Abouelleil A."/>
            <person name="Alvarado L."/>
            <person name="Arachchi H.M."/>
            <person name="Berlin A."/>
            <person name="Chapman S.B."/>
            <person name="Gearin G."/>
            <person name="Goldberg J."/>
            <person name="Griggs A."/>
            <person name="Gujja S."/>
            <person name="Hansen M."/>
            <person name="Heiman D."/>
            <person name="Howarth C."/>
            <person name="Larimer J."/>
            <person name="Lui A."/>
            <person name="MacDonald P.J.P."/>
            <person name="McCowen C."/>
            <person name="Montmayeur A."/>
            <person name="Murphy C."/>
            <person name="Neiman D."/>
            <person name="Pearson M."/>
            <person name="Priest M."/>
            <person name="Roberts A."/>
            <person name="Saif S."/>
            <person name="Shea T."/>
            <person name="Sisk P."/>
            <person name="Stolte C."/>
            <person name="Sykes S."/>
            <person name="Wortman J."/>
            <person name="Nusbaum C."/>
            <person name="Birren B."/>
        </authorList>
    </citation>
    <scope>NUCLEOTIDE SEQUENCE [LARGE SCALE GENOMIC DNA]</scope>
    <source>
        <strain evidence="2 3">CL09T03C10</strain>
    </source>
</reference>
<accession>K5CRQ3</accession>
<name>K5CRQ3_9BACE</name>
<feature type="transmembrane region" description="Helical" evidence="1">
    <location>
        <begin position="97"/>
        <end position="118"/>
    </location>
</feature>